<dbReference type="InterPro" id="IPR058709">
    <property type="entry name" value="BSH_RND-rel"/>
</dbReference>
<keyword evidence="1" id="KW-0472">Membrane</keyword>
<accession>A0A9X5BD06</accession>
<keyword evidence="1" id="KW-0812">Transmembrane</keyword>
<feature type="domain" description="RND related beta-barrel" evidence="2">
    <location>
        <begin position="236"/>
        <end position="307"/>
    </location>
</feature>
<name>A0A9X5BD06_9FIRM</name>
<organism evidence="4 5">
    <name type="scientific">Parablautia muri</name>
    <dbReference type="NCBI Taxonomy" id="2320879"/>
    <lineage>
        <taxon>Bacteria</taxon>
        <taxon>Bacillati</taxon>
        <taxon>Bacillota</taxon>
        <taxon>Clostridia</taxon>
        <taxon>Lachnospirales</taxon>
        <taxon>Lachnospiraceae</taxon>
        <taxon>Parablautia</taxon>
    </lineage>
</organism>
<reference evidence="4" key="1">
    <citation type="submission" date="2018-09" db="EMBL/GenBank/DDBJ databases">
        <title>Murine metabolic-syndrome-specific gut microbial biobank.</title>
        <authorList>
            <person name="Liu C."/>
        </authorList>
    </citation>
    <scope>NUCLEOTIDE SEQUENCE</scope>
    <source>
        <strain evidence="4">D42-62</strain>
    </source>
</reference>
<evidence type="ECO:0000313" key="4">
    <source>
        <dbReference type="EMBL" id="NBJ91432.1"/>
    </source>
</evidence>
<feature type="transmembrane region" description="Helical" evidence="1">
    <location>
        <begin position="12"/>
        <end position="34"/>
    </location>
</feature>
<dbReference type="AlphaFoldDB" id="A0A9X5BD06"/>
<evidence type="ECO:0000259" key="2">
    <source>
        <dbReference type="Pfam" id="PF26011"/>
    </source>
</evidence>
<proteinExistence type="predicted"/>
<evidence type="ECO:0000256" key="1">
    <source>
        <dbReference type="SAM" id="Phobius"/>
    </source>
</evidence>
<evidence type="ECO:0000259" key="3">
    <source>
        <dbReference type="Pfam" id="PF26018"/>
    </source>
</evidence>
<gene>
    <name evidence="4" type="ORF">D5281_02240</name>
</gene>
<dbReference type="EMBL" id="QZDT01000002">
    <property type="protein sequence ID" value="NBJ91432.1"/>
    <property type="molecule type" value="Genomic_DNA"/>
</dbReference>
<protein>
    <recommendedName>
        <fullName evidence="6">Membrane fusion protein</fullName>
    </recommendedName>
</protein>
<comment type="caution">
    <text evidence="4">The sequence shown here is derived from an EMBL/GenBank/DDBJ whole genome shotgun (WGS) entry which is preliminary data.</text>
</comment>
<keyword evidence="1" id="KW-1133">Transmembrane helix</keyword>
<dbReference type="Pfam" id="PF26018">
    <property type="entry name" value="BSH_RND_rel"/>
    <property type="match status" value="1"/>
</dbReference>
<dbReference type="InterPro" id="IPR058729">
    <property type="entry name" value="Beta-barrel_RND-rel"/>
</dbReference>
<keyword evidence="5" id="KW-1185">Reference proteome</keyword>
<sequence length="457" mass="52027">MINIKEGRPFRINIGIVIFLVILVYTIICIFMYFTQKHIEGHQVKIGALSSNNIYKGIALRDEEIVTANKAGYVNYYAREGERVGVGNLVYTLDESGRLADYINAETDSITLTTRDLNELRTEILGFRNSFDPKYFSSVYDFKYNVKGTVLKLANANILENVDKINSSGLSELISFCNAPSTGILIYSVDGYESLTLEEFTSDLFDMKNYEKTQLISNELVEAGQPVYKISTNEDWSIVIQTDQEKADELLKAEFVKVKFLKNQDTSWGEVSTYTNVEGEIFVKLTFTNSMVTFCTDRFIDIELILEEETGLKIPNSAIVEKEFFIVPKEYVTQGGNNYGYGVMREIYGEDGVATTEFVETTIYGETEKEYYLDDMVLRIGDYIVKPQTSEKEALSKRGSLTGVYNINKGYADFKQINVLYKNDEYSIVKSNTQYGLNVYDYIVLDATTVVDDEFIY</sequence>
<dbReference type="Pfam" id="PF26011">
    <property type="entry name" value="Beta-barrel_RND_rel"/>
    <property type="match status" value="1"/>
</dbReference>
<feature type="domain" description="RND related barrel-sandwich hybrid" evidence="3">
    <location>
        <begin position="63"/>
        <end position="231"/>
    </location>
</feature>
<evidence type="ECO:0000313" key="5">
    <source>
        <dbReference type="Proteomes" id="UP001154420"/>
    </source>
</evidence>
<dbReference type="Proteomes" id="UP001154420">
    <property type="component" value="Unassembled WGS sequence"/>
</dbReference>
<evidence type="ECO:0008006" key="6">
    <source>
        <dbReference type="Google" id="ProtNLM"/>
    </source>
</evidence>